<gene>
    <name evidence="2" type="ORF">SAMN05444169_7920</name>
</gene>
<organism evidence="2 3">
    <name type="scientific">Bradyrhizobium erythrophlei</name>
    <dbReference type="NCBI Taxonomy" id="1437360"/>
    <lineage>
        <taxon>Bacteria</taxon>
        <taxon>Pseudomonadati</taxon>
        <taxon>Pseudomonadota</taxon>
        <taxon>Alphaproteobacteria</taxon>
        <taxon>Hyphomicrobiales</taxon>
        <taxon>Nitrobacteraceae</taxon>
        <taxon>Bradyrhizobium</taxon>
    </lineage>
</organism>
<evidence type="ECO:0000256" key="1">
    <source>
        <dbReference type="SAM" id="MobiDB-lite"/>
    </source>
</evidence>
<reference evidence="2 3" key="1">
    <citation type="submission" date="2016-11" db="EMBL/GenBank/DDBJ databases">
        <authorList>
            <person name="Jaros S."/>
            <person name="Januszkiewicz K."/>
            <person name="Wedrychowicz H."/>
        </authorList>
    </citation>
    <scope>NUCLEOTIDE SEQUENCE [LARGE SCALE GENOMIC DNA]</scope>
    <source>
        <strain evidence="2 3">GAS242</strain>
    </source>
</reference>
<dbReference type="RefSeq" id="WP_079571163.1">
    <property type="nucleotide sequence ID" value="NZ_LT670818.1"/>
</dbReference>
<dbReference type="AlphaFoldDB" id="A0A1M5TQV8"/>
<name>A0A1M5TQV8_9BRAD</name>
<protein>
    <submittedName>
        <fullName evidence="2">Uncharacterized protein</fullName>
    </submittedName>
</protein>
<evidence type="ECO:0000313" key="3">
    <source>
        <dbReference type="Proteomes" id="UP000190675"/>
    </source>
</evidence>
<feature type="compositionally biased region" description="Basic and acidic residues" evidence="1">
    <location>
        <begin position="33"/>
        <end position="47"/>
    </location>
</feature>
<accession>A0A1M5TQV8</accession>
<evidence type="ECO:0000313" key="2">
    <source>
        <dbReference type="EMBL" id="SHH52986.1"/>
    </source>
</evidence>
<sequence>MILFLKCTSDDGDDKMPLNEKLILIFNDRVKEAEGDEDRARAERDLAKLGAVSPSAKPRSE</sequence>
<dbReference type="EMBL" id="LT670818">
    <property type="protein sequence ID" value="SHH52986.1"/>
    <property type="molecule type" value="Genomic_DNA"/>
</dbReference>
<dbReference type="Proteomes" id="UP000190675">
    <property type="component" value="Chromosome I"/>
</dbReference>
<feature type="region of interest" description="Disordered" evidence="1">
    <location>
        <begin position="33"/>
        <end position="61"/>
    </location>
</feature>
<proteinExistence type="predicted"/>